<proteinExistence type="inferred from homology"/>
<evidence type="ECO:0000256" key="1">
    <source>
        <dbReference type="ARBA" id="ARBA00002834"/>
    </source>
</evidence>
<dbReference type="PANTHER" id="PTHR34266">
    <property type="entry name" value="THIAZOLE SYNTHASE"/>
    <property type="match status" value="1"/>
</dbReference>
<evidence type="ECO:0000256" key="5">
    <source>
        <dbReference type="ARBA" id="ARBA00022977"/>
    </source>
</evidence>
<evidence type="ECO:0000256" key="4">
    <source>
        <dbReference type="ARBA" id="ARBA00022679"/>
    </source>
</evidence>
<dbReference type="Gene3D" id="3.20.20.70">
    <property type="entry name" value="Aldolase class I"/>
    <property type="match status" value="1"/>
</dbReference>
<name>A0A3G3MH33_9FLOR</name>
<keyword evidence="8" id="KW-0963">Cytoplasm</keyword>
<sequence>MKNNSLEKMHELKIANKTFKSSLILGTGKYKTYKDAATSIKTSETEIITVAIRHAYNQKESLIPVLNSNNIWLLPNTAGSKNSHEAIRMAYLGQELTHKVGQIDNSFIKLEVIPDTDYLLPDPIGTLKAAEYLSKKGFQVLAYTNTDPILAKQLEQVGCAAVMPLASPIGSGRGIQDPFNLSIIIKNALVPVIIDAGIGTASEASLSMEMGADGVLVNTAIARASSPELMAQAMKLAVWSGRYAYIAGRMTQQNYANPSSPLTGLPK</sequence>
<comment type="similarity">
    <text evidence="8">Belongs to the ThiG family.</text>
</comment>
<evidence type="ECO:0000256" key="2">
    <source>
        <dbReference type="ARBA" id="ARBA00004948"/>
    </source>
</evidence>
<dbReference type="EMBL" id="MH281628">
    <property type="protein sequence ID" value="AYR06140.1"/>
    <property type="molecule type" value="Genomic_DNA"/>
</dbReference>
<dbReference type="GO" id="GO:1990107">
    <property type="term" value="F:thiazole synthase activity"/>
    <property type="evidence" value="ECO:0007669"/>
    <property type="project" value="UniProtKB-EC"/>
</dbReference>
<evidence type="ECO:0000259" key="9">
    <source>
        <dbReference type="Pfam" id="PF05690"/>
    </source>
</evidence>
<feature type="active site" description="Schiff-base intermediate with DXP" evidence="8">
    <location>
        <position position="109"/>
    </location>
</feature>
<keyword evidence="5 8" id="KW-0784">Thiamine biosynthesis</keyword>
<dbReference type="HAMAP" id="MF_00443">
    <property type="entry name" value="ThiG"/>
    <property type="match status" value="1"/>
</dbReference>
<evidence type="ECO:0000256" key="7">
    <source>
        <dbReference type="ARBA" id="ARBA00049897"/>
    </source>
</evidence>
<organism evidence="10">
    <name type="scientific">Neogoniolithon spectabile</name>
    <dbReference type="NCBI Taxonomy" id="231755"/>
    <lineage>
        <taxon>Eukaryota</taxon>
        <taxon>Rhodophyta</taxon>
        <taxon>Florideophyceae</taxon>
        <taxon>Corallinophycidae</taxon>
        <taxon>Corallinales</taxon>
        <taxon>Spongitidaceae</taxon>
        <taxon>Neogoniolithoideae</taxon>
        <taxon>Neogoniolithon</taxon>
    </lineage>
</organism>
<reference evidence="10" key="1">
    <citation type="journal article" date="2018" name="Genome Biol. Evol.">
        <title>Mitochondrial and Plastid Genomes from Coralline Red Algae Provide Insights into the Incongruent Evolutionary Histories of Organelles.</title>
        <authorList>
            <person name="Lee J."/>
            <person name="Song H.J."/>
            <person name="In Park S."/>
            <person name="Lee Y.M."/>
            <person name="Jeong S.Y."/>
            <person name="Oh Cho T."/>
            <person name="Kim J.H."/>
            <person name="Choi H.G."/>
            <person name="Choi C.G."/>
            <person name="Nelson W.A."/>
            <person name="Fredericq S."/>
            <person name="Bhattacharya D."/>
            <person name="Su Yoon H."/>
        </authorList>
    </citation>
    <scope>NUCLEOTIDE SEQUENCE</scope>
</reference>
<dbReference type="RefSeq" id="YP_009541931.1">
    <property type="nucleotide sequence ID" value="NC_039978.1"/>
</dbReference>
<dbReference type="InterPro" id="IPR008867">
    <property type="entry name" value="ThiG"/>
</dbReference>
<dbReference type="EC" id="2.8.1.10" evidence="3 8"/>
<dbReference type="CDD" id="cd04728">
    <property type="entry name" value="ThiG"/>
    <property type="match status" value="1"/>
</dbReference>
<dbReference type="SUPFAM" id="SSF110399">
    <property type="entry name" value="ThiG-like"/>
    <property type="match status" value="1"/>
</dbReference>
<keyword evidence="10" id="KW-0934">Plastid</keyword>
<evidence type="ECO:0000256" key="8">
    <source>
        <dbReference type="HAMAP-Rule" id="MF_00443"/>
    </source>
</evidence>
<dbReference type="GeneID" id="38463706"/>
<evidence type="ECO:0000313" key="10">
    <source>
        <dbReference type="EMBL" id="AYR06140.1"/>
    </source>
</evidence>
<accession>A0A3G3MH33</accession>
<dbReference type="GO" id="GO:0005737">
    <property type="term" value="C:cytoplasm"/>
    <property type="evidence" value="ECO:0007669"/>
    <property type="project" value="UniProtKB-SubCell"/>
</dbReference>
<dbReference type="GO" id="GO:0009229">
    <property type="term" value="P:thiamine diphosphate biosynthetic process"/>
    <property type="evidence" value="ECO:0007669"/>
    <property type="project" value="UniProtKB-UniRule"/>
</dbReference>
<feature type="binding site" evidence="8">
    <location>
        <position position="170"/>
    </location>
    <ligand>
        <name>1-deoxy-D-xylulose 5-phosphate</name>
        <dbReference type="ChEBI" id="CHEBI:57792"/>
    </ligand>
</feature>
<dbReference type="UniPathway" id="UPA00060"/>
<gene>
    <name evidence="8 10" type="primary">thiG</name>
</gene>
<dbReference type="AlphaFoldDB" id="A0A3G3MH33"/>
<comment type="catalytic activity">
    <reaction evidence="7 8">
        <text>[ThiS sulfur-carrier protein]-C-terminal-Gly-aminoethanethioate + 2-iminoacetate + 1-deoxy-D-xylulose 5-phosphate = [ThiS sulfur-carrier protein]-C-terminal Gly-Gly + 2-[(2R,5Z)-2-carboxy-4-methylthiazol-5(2H)-ylidene]ethyl phosphate + 2 H2O + H(+)</text>
        <dbReference type="Rhea" id="RHEA:26297"/>
        <dbReference type="Rhea" id="RHEA-COMP:12909"/>
        <dbReference type="Rhea" id="RHEA-COMP:19908"/>
        <dbReference type="ChEBI" id="CHEBI:15377"/>
        <dbReference type="ChEBI" id="CHEBI:15378"/>
        <dbReference type="ChEBI" id="CHEBI:57792"/>
        <dbReference type="ChEBI" id="CHEBI:62899"/>
        <dbReference type="ChEBI" id="CHEBI:77846"/>
        <dbReference type="ChEBI" id="CHEBI:90778"/>
        <dbReference type="ChEBI" id="CHEBI:232372"/>
        <dbReference type="EC" id="2.8.1.10"/>
    </reaction>
</comment>
<evidence type="ECO:0000256" key="6">
    <source>
        <dbReference type="ARBA" id="ARBA00023270"/>
    </source>
</evidence>
<dbReference type="InterPro" id="IPR033983">
    <property type="entry name" value="Thiazole_synthase_ThiG"/>
</dbReference>
<feature type="domain" description="Thiazole synthase ThiG" evidence="9">
    <location>
        <begin position="13"/>
        <end position="261"/>
    </location>
</feature>
<dbReference type="InterPro" id="IPR013785">
    <property type="entry name" value="Aldolase_TIM"/>
</dbReference>
<comment type="subcellular location">
    <subcellularLocation>
        <location evidence="8">Cytoplasm</location>
    </subcellularLocation>
</comment>
<keyword evidence="6 8" id="KW-0704">Schiff base</keyword>
<dbReference type="Pfam" id="PF05690">
    <property type="entry name" value="ThiG"/>
    <property type="match status" value="1"/>
</dbReference>
<geneLocation type="plastid" evidence="10"/>
<protein>
    <recommendedName>
        <fullName evidence="3 8">Thiazole synthase</fullName>
        <ecNumber evidence="3 8">2.8.1.10</ecNumber>
    </recommendedName>
</protein>
<comment type="subunit">
    <text evidence="8">Homotetramer. Forms heterodimers with either ThiH or ThiS.</text>
</comment>
<keyword evidence="4 8" id="KW-0808">Transferase</keyword>
<comment type="pathway">
    <text evidence="2 8">Cofactor biosynthesis; thiamine diphosphate biosynthesis.</text>
</comment>
<feature type="binding site" evidence="8">
    <location>
        <begin position="218"/>
        <end position="219"/>
    </location>
    <ligand>
        <name>1-deoxy-D-xylulose 5-phosphate</name>
        <dbReference type="ChEBI" id="CHEBI:57792"/>
    </ligand>
</feature>
<evidence type="ECO:0000256" key="3">
    <source>
        <dbReference type="ARBA" id="ARBA00011960"/>
    </source>
</evidence>
<feature type="binding site" evidence="8">
    <location>
        <begin position="196"/>
        <end position="197"/>
    </location>
    <ligand>
        <name>1-deoxy-D-xylulose 5-phosphate</name>
        <dbReference type="ChEBI" id="CHEBI:57792"/>
    </ligand>
</feature>
<comment type="function">
    <text evidence="1 8">Catalyzes the rearrangement of 1-deoxy-D-xylulose 5-phosphate (DXP) to produce the thiazole phosphate moiety of thiamine. Sulfur is provided by the thiocarboxylate moiety of the carrier protein ThiS. In vitro, sulfur can be provided by H(2)S.</text>
</comment>
<dbReference type="PANTHER" id="PTHR34266:SF2">
    <property type="entry name" value="THIAZOLE SYNTHASE"/>
    <property type="match status" value="1"/>
</dbReference>